<dbReference type="PROSITE" id="PS00098">
    <property type="entry name" value="THIOLASE_1"/>
    <property type="match status" value="1"/>
</dbReference>
<dbReference type="NCBIfam" id="TIGR01930">
    <property type="entry name" value="AcCoA-C-Actrans"/>
    <property type="match status" value="1"/>
</dbReference>
<feature type="active site" description="Proton acceptor" evidence="11">
    <location>
        <position position="356"/>
    </location>
</feature>
<keyword evidence="17" id="KW-1185">Reference proteome</keyword>
<keyword evidence="5" id="KW-0276">Fatty acid metabolism</keyword>
<keyword evidence="4 12" id="KW-0808">Transferase</keyword>
<dbReference type="OrthoDB" id="5404651at2759"/>
<evidence type="ECO:0000256" key="10">
    <source>
        <dbReference type="ARBA" id="ARBA00047605"/>
    </source>
</evidence>
<dbReference type="Gene3D" id="3.40.47.10">
    <property type="match status" value="2"/>
</dbReference>
<reference evidence="15 17" key="1">
    <citation type="journal article" date="2018" name="MBio">
        <title>Comparative Genomics Reveals the Core Gene Toolbox for the Fungus-Insect Symbiosis.</title>
        <authorList>
            <person name="Wang Y."/>
            <person name="Stata M."/>
            <person name="Wang W."/>
            <person name="Stajich J.E."/>
            <person name="White M.M."/>
            <person name="Moncalvo J.M."/>
        </authorList>
    </citation>
    <scope>NUCLEOTIDE SEQUENCE [LARGE SCALE GENOMIC DNA]</scope>
    <source>
        <strain evidence="15 17">SC-DP-2</strain>
    </source>
</reference>
<evidence type="ECO:0000256" key="3">
    <source>
        <dbReference type="ARBA" id="ARBA00010982"/>
    </source>
</evidence>
<comment type="similarity">
    <text evidence="3 12">Belongs to the thiolase-like superfamily. Thiolase family.</text>
</comment>
<evidence type="ECO:0000313" key="16">
    <source>
        <dbReference type="EMBL" id="PVV03619.1"/>
    </source>
</evidence>
<comment type="caution">
    <text evidence="15">The sequence shown here is derived from an EMBL/GenBank/DDBJ whole genome shotgun (WGS) entry which is preliminary data.</text>
</comment>
<comment type="pathway">
    <text evidence="2">Lipid metabolism; fatty acid metabolism.</text>
</comment>
<evidence type="ECO:0000256" key="9">
    <source>
        <dbReference type="ARBA" id="ARBA00023315"/>
    </source>
</evidence>
<keyword evidence="6" id="KW-0809">Transit peptide</keyword>
<accession>A0A2T9ZG95</accession>
<feature type="domain" description="Thiolase N-terminal" evidence="13">
    <location>
        <begin position="14"/>
        <end position="270"/>
    </location>
</feature>
<dbReference type="PANTHER" id="PTHR43853">
    <property type="entry name" value="3-KETOACYL-COA THIOLASE, PEROXISOMAL"/>
    <property type="match status" value="1"/>
</dbReference>
<feature type="active site" description="Acyl-thioester intermediate" evidence="11">
    <location>
        <position position="99"/>
    </location>
</feature>
<organism evidence="15 17">
    <name type="scientific">Smittium megazygosporum</name>
    <dbReference type="NCBI Taxonomy" id="133381"/>
    <lineage>
        <taxon>Eukaryota</taxon>
        <taxon>Fungi</taxon>
        <taxon>Fungi incertae sedis</taxon>
        <taxon>Zoopagomycota</taxon>
        <taxon>Kickxellomycotina</taxon>
        <taxon>Harpellomycetes</taxon>
        <taxon>Harpellales</taxon>
        <taxon>Legeriomycetaceae</taxon>
        <taxon>Smittium</taxon>
    </lineage>
</organism>
<dbReference type="InterPro" id="IPR050215">
    <property type="entry name" value="Thiolase-like_sf_Thiolase"/>
</dbReference>
<dbReference type="GO" id="GO:0006635">
    <property type="term" value="P:fatty acid beta-oxidation"/>
    <property type="evidence" value="ECO:0007669"/>
    <property type="project" value="TreeGrafter"/>
</dbReference>
<evidence type="ECO:0000256" key="5">
    <source>
        <dbReference type="ARBA" id="ARBA00022832"/>
    </source>
</evidence>
<dbReference type="EMBL" id="MBFS01000211">
    <property type="protein sequence ID" value="PVV03614.1"/>
    <property type="molecule type" value="Genomic_DNA"/>
</dbReference>
<evidence type="ECO:0000256" key="12">
    <source>
        <dbReference type="RuleBase" id="RU003557"/>
    </source>
</evidence>
<evidence type="ECO:0008006" key="18">
    <source>
        <dbReference type="Google" id="ProtNLM"/>
    </source>
</evidence>
<dbReference type="GO" id="GO:0003988">
    <property type="term" value="F:acetyl-CoA C-acyltransferase activity"/>
    <property type="evidence" value="ECO:0007669"/>
    <property type="project" value="UniProtKB-EC"/>
</dbReference>
<dbReference type="InterPro" id="IPR020616">
    <property type="entry name" value="Thiolase_N"/>
</dbReference>
<dbReference type="GO" id="GO:0010124">
    <property type="term" value="P:phenylacetate catabolic process"/>
    <property type="evidence" value="ECO:0007669"/>
    <property type="project" value="TreeGrafter"/>
</dbReference>
<dbReference type="InterPro" id="IPR020615">
    <property type="entry name" value="Thiolase_acyl_enz_int_AS"/>
</dbReference>
<dbReference type="InterPro" id="IPR020613">
    <property type="entry name" value="Thiolase_CS"/>
</dbReference>
<dbReference type="SUPFAM" id="SSF53901">
    <property type="entry name" value="Thiolase-like"/>
    <property type="match status" value="2"/>
</dbReference>
<keyword evidence="7" id="KW-0443">Lipid metabolism</keyword>
<keyword evidence="9 12" id="KW-0012">Acyltransferase</keyword>
<evidence type="ECO:0000259" key="14">
    <source>
        <dbReference type="Pfam" id="PF02803"/>
    </source>
</evidence>
<dbReference type="PIRSF" id="PIRSF000429">
    <property type="entry name" value="Ac-CoA_Ac_transf"/>
    <property type="match status" value="1"/>
</dbReference>
<dbReference type="Pfam" id="PF00108">
    <property type="entry name" value="Thiolase_N"/>
    <property type="match status" value="1"/>
</dbReference>
<keyword evidence="8" id="KW-0576">Peroxisome</keyword>
<evidence type="ECO:0000256" key="1">
    <source>
        <dbReference type="ARBA" id="ARBA00004275"/>
    </source>
</evidence>
<name>A0A2T9ZG95_9FUNG</name>
<dbReference type="STRING" id="133381.A0A2T9ZG95"/>
<evidence type="ECO:0000313" key="15">
    <source>
        <dbReference type="EMBL" id="PVV03614.1"/>
    </source>
</evidence>
<dbReference type="InterPro" id="IPR002155">
    <property type="entry name" value="Thiolase"/>
</dbReference>
<evidence type="ECO:0000256" key="2">
    <source>
        <dbReference type="ARBA" id="ARBA00004872"/>
    </source>
</evidence>
<dbReference type="PROSITE" id="PS00737">
    <property type="entry name" value="THIOLASE_2"/>
    <property type="match status" value="1"/>
</dbReference>
<evidence type="ECO:0000256" key="4">
    <source>
        <dbReference type="ARBA" id="ARBA00022679"/>
    </source>
</evidence>
<protein>
    <recommendedName>
        <fullName evidence="18">3-ketoacyl-CoA thiolase</fullName>
    </recommendedName>
</protein>
<evidence type="ECO:0000256" key="6">
    <source>
        <dbReference type="ARBA" id="ARBA00022946"/>
    </source>
</evidence>
<dbReference type="CDD" id="cd00751">
    <property type="entry name" value="thiolase"/>
    <property type="match status" value="1"/>
</dbReference>
<dbReference type="FunFam" id="3.40.47.10:FF:000010">
    <property type="entry name" value="Acetyl-CoA acetyltransferase (Thiolase)"/>
    <property type="match status" value="1"/>
</dbReference>
<evidence type="ECO:0000256" key="7">
    <source>
        <dbReference type="ARBA" id="ARBA00023098"/>
    </source>
</evidence>
<dbReference type="InterPro" id="IPR020617">
    <property type="entry name" value="Thiolase_C"/>
</dbReference>
<proteinExistence type="inferred from homology"/>
<comment type="catalytic activity">
    <reaction evidence="10">
        <text>an acyl-CoA + acetyl-CoA = a 3-oxoacyl-CoA + CoA</text>
        <dbReference type="Rhea" id="RHEA:21564"/>
        <dbReference type="ChEBI" id="CHEBI:57287"/>
        <dbReference type="ChEBI" id="CHEBI:57288"/>
        <dbReference type="ChEBI" id="CHEBI:58342"/>
        <dbReference type="ChEBI" id="CHEBI:90726"/>
        <dbReference type="EC" id="2.3.1.16"/>
    </reaction>
</comment>
<evidence type="ECO:0000259" key="13">
    <source>
        <dbReference type="Pfam" id="PF00108"/>
    </source>
</evidence>
<evidence type="ECO:0000256" key="8">
    <source>
        <dbReference type="ARBA" id="ARBA00023140"/>
    </source>
</evidence>
<dbReference type="GO" id="GO:0005777">
    <property type="term" value="C:peroxisome"/>
    <property type="evidence" value="ECO:0007669"/>
    <property type="project" value="UniProtKB-SubCell"/>
</dbReference>
<feature type="active site" description="Proton acceptor" evidence="11">
    <location>
        <position position="386"/>
    </location>
</feature>
<gene>
    <name evidence="16" type="ORF">BB560_001895</name>
    <name evidence="15" type="ORF">BB560_001898</name>
</gene>
<sequence>MESYVVGRKHPDDVVIVSALRTPMTKGRKGGLKDTEPEYMLSVVLKAVVDSVGLDPSLVEDIVIGSVLSPGSGATEGRMAMLYAGFPESVSVCGLNRQCASGLQAVAQIAQAIRNDTIEIGIGAGVESMTRNYFNTRADKYKYSEDMMKNPQVQECLIPMGIMSDNVAQEFLVSRREQDELAVLSHKRAAKAQKLGLFKEEIVPVETYILDKDGKKSKVTVIQDDGIREDVSLESLSKLKPAFGKDGTTTAGTSSQISDGAAAVLLMKRSRAAALGLPIIGKYVCSAAIGLPIRILGIGPVYAVPEALKKANLSIDDLDIIELNEAFASQAVYCIKKLGLDINKVNPKGGAIAIGHPLGTTGARQIATLLTELHRTKKRLGAVTMCAGLGNGMCSIFEAEY</sequence>
<dbReference type="Pfam" id="PF02803">
    <property type="entry name" value="Thiolase_C"/>
    <property type="match status" value="1"/>
</dbReference>
<dbReference type="InterPro" id="IPR016039">
    <property type="entry name" value="Thiolase-like"/>
</dbReference>
<evidence type="ECO:0000256" key="11">
    <source>
        <dbReference type="PIRSR" id="PIRSR000429-1"/>
    </source>
</evidence>
<dbReference type="EMBL" id="MBFS01000211">
    <property type="protein sequence ID" value="PVV03619.1"/>
    <property type="molecule type" value="Genomic_DNA"/>
</dbReference>
<evidence type="ECO:0000313" key="17">
    <source>
        <dbReference type="Proteomes" id="UP000245609"/>
    </source>
</evidence>
<feature type="domain" description="Thiolase C-terminal" evidence="14">
    <location>
        <begin position="280"/>
        <end position="398"/>
    </location>
</feature>
<dbReference type="PANTHER" id="PTHR43853:SF8">
    <property type="entry name" value="3-KETOACYL-COA THIOLASE, PEROXISOMAL"/>
    <property type="match status" value="1"/>
</dbReference>
<dbReference type="Proteomes" id="UP000245609">
    <property type="component" value="Unassembled WGS sequence"/>
</dbReference>
<dbReference type="AlphaFoldDB" id="A0A2T9ZG95"/>
<comment type="subcellular location">
    <subcellularLocation>
        <location evidence="1">Peroxisome</location>
    </subcellularLocation>
</comment>